<dbReference type="Proteomes" id="UP000281677">
    <property type="component" value="Unassembled WGS sequence"/>
</dbReference>
<feature type="compositionally biased region" description="Polar residues" evidence="1">
    <location>
        <begin position="128"/>
        <end position="137"/>
    </location>
</feature>
<dbReference type="EMBL" id="QWIT01001147">
    <property type="protein sequence ID" value="RMZ19084.1"/>
    <property type="molecule type" value="Genomic_DNA"/>
</dbReference>
<proteinExistence type="predicted"/>
<reference evidence="2 3" key="1">
    <citation type="journal article" date="2018" name="BMC Genomics">
        <title>Genomic evidence for intraspecific hybridization in a clonal and extremely halotolerant yeast.</title>
        <authorList>
            <person name="Gostincar C."/>
            <person name="Stajich J.E."/>
            <person name="Zupancic J."/>
            <person name="Zalar P."/>
            <person name="Gunde-Cimerman N."/>
        </authorList>
    </citation>
    <scope>NUCLEOTIDE SEQUENCE [LARGE SCALE GENOMIC DNA]</scope>
    <source>
        <strain evidence="2 3">EXF-120</strain>
    </source>
</reference>
<evidence type="ECO:0000256" key="1">
    <source>
        <dbReference type="SAM" id="MobiDB-lite"/>
    </source>
</evidence>
<evidence type="ECO:0000313" key="3">
    <source>
        <dbReference type="Proteomes" id="UP000281677"/>
    </source>
</evidence>
<organism evidence="2 3">
    <name type="scientific">Hortaea werneckii</name>
    <name type="common">Black yeast</name>
    <name type="synonym">Cladosporium werneckii</name>
    <dbReference type="NCBI Taxonomy" id="91943"/>
    <lineage>
        <taxon>Eukaryota</taxon>
        <taxon>Fungi</taxon>
        <taxon>Dikarya</taxon>
        <taxon>Ascomycota</taxon>
        <taxon>Pezizomycotina</taxon>
        <taxon>Dothideomycetes</taxon>
        <taxon>Dothideomycetidae</taxon>
        <taxon>Mycosphaerellales</taxon>
        <taxon>Teratosphaeriaceae</taxon>
        <taxon>Hortaea</taxon>
    </lineage>
</organism>
<feature type="compositionally biased region" description="Pro residues" evidence="1">
    <location>
        <begin position="108"/>
        <end position="120"/>
    </location>
</feature>
<sequence length="193" mass="20474">MNYGQPYGPQLGVEAQGQVQPSGHAVHPDIAWFNQTLSSAPRNPFSWSDGSPNDRYGAQGGIASPGPGYPYPTSIALLGGRVTAPPAAGGPRQPTQHPPVLGQQYPPNLGPPQQRQPPTNPQRRQQEEAPSTPTRSSHPACKPPFQSIPNTGQATLQHLHPNSGLANKSFRICIATAARPLLLPLLVAVWTDG</sequence>
<feature type="region of interest" description="Disordered" evidence="1">
    <location>
        <begin position="1"/>
        <end position="23"/>
    </location>
</feature>
<protein>
    <submittedName>
        <fullName evidence="2">Uncharacterized protein</fullName>
    </submittedName>
</protein>
<evidence type="ECO:0000313" key="2">
    <source>
        <dbReference type="EMBL" id="RMZ19084.1"/>
    </source>
</evidence>
<gene>
    <name evidence="2" type="ORF">D0859_16928</name>
</gene>
<dbReference type="OrthoDB" id="3897645at2759"/>
<feature type="region of interest" description="Disordered" evidence="1">
    <location>
        <begin position="82"/>
        <end position="160"/>
    </location>
</feature>
<feature type="region of interest" description="Disordered" evidence="1">
    <location>
        <begin position="43"/>
        <end position="67"/>
    </location>
</feature>
<comment type="caution">
    <text evidence="2">The sequence shown here is derived from an EMBL/GenBank/DDBJ whole genome shotgun (WGS) entry which is preliminary data.</text>
</comment>
<dbReference type="AlphaFoldDB" id="A0A3M7I0P2"/>
<feature type="compositionally biased region" description="Polar residues" evidence="1">
    <location>
        <begin position="147"/>
        <end position="156"/>
    </location>
</feature>
<name>A0A3M7I0P2_HORWE</name>
<accession>A0A3M7I0P2</accession>